<dbReference type="Proteomes" id="UP000265520">
    <property type="component" value="Unassembled WGS sequence"/>
</dbReference>
<evidence type="ECO:0000313" key="2">
    <source>
        <dbReference type="Proteomes" id="UP000265520"/>
    </source>
</evidence>
<comment type="caution">
    <text evidence="1">The sequence shown here is derived from an EMBL/GenBank/DDBJ whole genome shotgun (WGS) entry which is preliminary data.</text>
</comment>
<keyword evidence="2" id="KW-1185">Reference proteome</keyword>
<dbReference type="AlphaFoldDB" id="A0A392SZQ0"/>
<dbReference type="EMBL" id="LXQA010472352">
    <property type="protein sequence ID" value="MCI53982.1"/>
    <property type="molecule type" value="Genomic_DNA"/>
</dbReference>
<name>A0A392SZQ0_9FABA</name>
<evidence type="ECO:0000313" key="1">
    <source>
        <dbReference type="EMBL" id="MCI53982.1"/>
    </source>
</evidence>
<accession>A0A392SZQ0</accession>
<sequence length="51" mass="5899">GGRIYHQGSPTFVEDVEFRELERPFEYPARHVWPGKELLYGLVGANYDGMN</sequence>
<organism evidence="1 2">
    <name type="scientific">Trifolium medium</name>
    <dbReference type="NCBI Taxonomy" id="97028"/>
    <lineage>
        <taxon>Eukaryota</taxon>
        <taxon>Viridiplantae</taxon>
        <taxon>Streptophyta</taxon>
        <taxon>Embryophyta</taxon>
        <taxon>Tracheophyta</taxon>
        <taxon>Spermatophyta</taxon>
        <taxon>Magnoliopsida</taxon>
        <taxon>eudicotyledons</taxon>
        <taxon>Gunneridae</taxon>
        <taxon>Pentapetalae</taxon>
        <taxon>rosids</taxon>
        <taxon>fabids</taxon>
        <taxon>Fabales</taxon>
        <taxon>Fabaceae</taxon>
        <taxon>Papilionoideae</taxon>
        <taxon>50 kb inversion clade</taxon>
        <taxon>NPAAA clade</taxon>
        <taxon>Hologalegina</taxon>
        <taxon>IRL clade</taxon>
        <taxon>Trifolieae</taxon>
        <taxon>Trifolium</taxon>
    </lineage>
</organism>
<feature type="non-terminal residue" evidence="1">
    <location>
        <position position="1"/>
    </location>
</feature>
<proteinExistence type="predicted"/>
<reference evidence="1 2" key="1">
    <citation type="journal article" date="2018" name="Front. Plant Sci.">
        <title>Red Clover (Trifolium pratense) and Zigzag Clover (T. medium) - A Picture of Genomic Similarities and Differences.</title>
        <authorList>
            <person name="Dluhosova J."/>
            <person name="Istvanek J."/>
            <person name="Nedelnik J."/>
            <person name="Repkova J."/>
        </authorList>
    </citation>
    <scope>NUCLEOTIDE SEQUENCE [LARGE SCALE GENOMIC DNA]</scope>
    <source>
        <strain evidence="2">cv. 10/8</strain>
        <tissue evidence="1">Leaf</tissue>
    </source>
</reference>
<protein>
    <submittedName>
        <fullName evidence="1">Uncharacterized protein</fullName>
    </submittedName>
</protein>